<organism evidence="11 12">
    <name type="scientific">Chlorella sorokiniana</name>
    <name type="common">Freshwater green alga</name>
    <dbReference type="NCBI Taxonomy" id="3076"/>
    <lineage>
        <taxon>Eukaryota</taxon>
        <taxon>Viridiplantae</taxon>
        <taxon>Chlorophyta</taxon>
        <taxon>core chlorophytes</taxon>
        <taxon>Trebouxiophyceae</taxon>
        <taxon>Chlorellales</taxon>
        <taxon>Chlorellaceae</taxon>
        <taxon>Chlorella clade</taxon>
        <taxon>Chlorella</taxon>
    </lineage>
</organism>
<keyword evidence="5" id="KW-0809">Transit peptide</keyword>
<sequence length="356" mass="37414">MLRVLLRATRQQSLDRLLPVAAAALPAAAAAGSGGAARQCAAAAWQQQLVRQSQTGATPGNDPEGLGSGAAGAAGSSATAGGHEQAAAAAHQAGQQAHEQQHHAFDQHAYDQYAYADETDEQQQHYQRAEDDVEFQRQRQQLLAAALKHVPLLGWSGGAAAAAAAAELGLSPAAAGMLGSDAQLVQLFVQDCNRRLEVQLGERQAQLEQLELRERLREGLQARLQMLEPYMARWPQALSLLAQPAAAPRTLALYAELADAVWHASGDTSTDLSWYTKRALLVGVYSATELYMVNDCSPGYADTWAALDRRLGEALELGKATQDASTFADALGGAAGAVLGQIGSLLGGGRRPGPPL</sequence>
<dbReference type="OrthoDB" id="515206at2759"/>
<dbReference type="PANTHER" id="PTHR21427">
    <property type="entry name" value="UBIQUINONE BIOSYNTHESIS PROTEIN COQ9, MITOCHONDRIAL"/>
    <property type="match status" value="1"/>
</dbReference>
<dbReference type="InterPro" id="IPR013718">
    <property type="entry name" value="COQ9_C"/>
</dbReference>
<dbReference type="STRING" id="3076.A0A2P6TRS3"/>
<gene>
    <name evidence="11" type="ORF">C2E21_4674</name>
</gene>
<comment type="function">
    <text evidence="8">Membrane-associated protein that warps the membrane surface to access and bind aromatic isoprenes with high specificity, including ubiquinone (CoQ) isoprene intermediates and presents them directly to Coq7, therefore facilitating the Coq7-mediated hydroxylase step. Participates in the biosynthesis of coenzyme Q, also named ubiquinone, an essential lipid-soluble electron transporter for aerobic cellular respiration.</text>
</comment>
<evidence type="ECO:0000256" key="2">
    <source>
        <dbReference type="ARBA" id="ARBA00004749"/>
    </source>
</evidence>
<keyword evidence="6 8" id="KW-0446">Lipid-binding</keyword>
<feature type="region of interest" description="Disordered" evidence="9">
    <location>
        <begin position="51"/>
        <end position="103"/>
    </location>
</feature>
<evidence type="ECO:0000256" key="1">
    <source>
        <dbReference type="ARBA" id="ARBA00004173"/>
    </source>
</evidence>
<evidence type="ECO:0000256" key="3">
    <source>
        <dbReference type="ARBA" id="ARBA00010766"/>
    </source>
</evidence>
<comment type="pathway">
    <text evidence="2 8">Cofactor biosynthesis; ubiquinone biosynthesis.</text>
</comment>
<feature type="compositionally biased region" description="Low complexity" evidence="9">
    <location>
        <begin position="73"/>
        <end position="98"/>
    </location>
</feature>
<evidence type="ECO:0000256" key="5">
    <source>
        <dbReference type="ARBA" id="ARBA00022946"/>
    </source>
</evidence>
<evidence type="ECO:0000256" key="8">
    <source>
        <dbReference type="RuleBase" id="RU366063"/>
    </source>
</evidence>
<dbReference type="GO" id="GO:0005743">
    <property type="term" value="C:mitochondrial inner membrane"/>
    <property type="evidence" value="ECO:0007669"/>
    <property type="project" value="TreeGrafter"/>
</dbReference>
<dbReference type="GO" id="GO:0008289">
    <property type="term" value="F:lipid binding"/>
    <property type="evidence" value="ECO:0007669"/>
    <property type="project" value="UniProtKB-UniRule"/>
</dbReference>
<dbReference type="Gene3D" id="1.10.357.10">
    <property type="entry name" value="Tetracycline Repressor, domain 2"/>
    <property type="match status" value="1"/>
</dbReference>
<protein>
    <recommendedName>
        <fullName evidence="8">Ubiquinone biosynthesis protein</fullName>
    </recommendedName>
</protein>
<evidence type="ECO:0000313" key="12">
    <source>
        <dbReference type="Proteomes" id="UP000239899"/>
    </source>
</evidence>
<dbReference type="FunFam" id="1.10.357.10:FF:000004">
    <property type="entry name" value="Ubiquinone biosynthesis protein COQ9, mitochondrial"/>
    <property type="match status" value="1"/>
</dbReference>
<proteinExistence type="inferred from homology"/>
<reference evidence="11 12" key="1">
    <citation type="journal article" date="2018" name="Plant J.">
        <title>Genome sequences of Chlorella sorokiniana UTEX 1602 and Micractinium conductrix SAG 241.80: implications to maltose excretion by a green alga.</title>
        <authorList>
            <person name="Arriola M.B."/>
            <person name="Velmurugan N."/>
            <person name="Zhang Y."/>
            <person name="Plunkett M.H."/>
            <person name="Hondzo H."/>
            <person name="Barney B.M."/>
        </authorList>
    </citation>
    <scope>NUCLEOTIDE SEQUENCE [LARGE SCALE GENOMIC DNA]</scope>
    <source>
        <strain evidence="12">UTEX 1602</strain>
    </source>
</reference>
<dbReference type="NCBIfam" id="TIGR02396">
    <property type="entry name" value="diverge_rpsU"/>
    <property type="match status" value="1"/>
</dbReference>
<dbReference type="GO" id="GO:0006744">
    <property type="term" value="P:ubiquinone biosynthetic process"/>
    <property type="evidence" value="ECO:0007669"/>
    <property type="project" value="UniProtKB-UniRule"/>
</dbReference>
<evidence type="ECO:0000256" key="7">
    <source>
        <dbReference type="ARBA" id="ARBA00023128"/>
    </source>
</evidence>
<comment type="subcellular location">
    <subcellularLocation>
        <location evidence="1 8">Mitochondrion</location>
    </subcellularLocation>
</comment>
<keyword evidence="7 8" id="KW-0496">Mitochondrion</keyword>
<name>A0A2P6TRS3_CHLSO</name>
<dbReference type="Proteomes" id="UP000239899">
    <property type="component" value="Unassembled WGS sequence"/>
</dbReference>
<evidence type="ECO:0000259" key="10">
    <source>
        <dbReference type="Pfam" id="PF08511"/>
    </source>
</evidence>
<keyword evidence="11" id="KW-0830">Ubiquinone</keyword>
<dbReference type="PANTHER" id="PTHR21427:SF19">
    <property type="entry name" value="UBIQUINONE BIOSYNTHESIS PROTEIN COQ9, MITOCHONDRIAL"/>
    <property type="match status" value="1"/>
</dbReference>
<evidence type="ECO:0000256" key="4">
    <source>
        <dbReference type="ARBA" id="ARBA00022688"/>
    </source>
</evidence>
<dbReference type="InterPro" id="IPR012762">
    <property type="entry name" value="Ubiq_biosynth_COQ9"/>
</dbReference>
<dbReference type="AlphaFoldDB" id="A0A2P6TRS3"/>
<comment type="similarity">
    <text evidence="3 8">Belongs to the COQ9 family.</text>
</comment>
<evidence type="ECO:0000256" key="9">
    <source>
        <dbReference type="SAM" id="MobiDB-lite"/>
    </source>
</evidence>
<dbReference type="EMBL" id="LHPG02000008">
    <property type="protein sequence ID" value="PRW56755.1"/>
    <property type="molecule type" value="Genomic_DNA"/>
</dbReference>
<evidence type="ECO:0000313" key="11">
    <source>
        <dbReference type="EMBL" id="PRW56755.1"/>
    </source>
</evidence>
<comment type="caution">
    <text evidence="11">The sequence shown here is derived from an EMBL/GenBank/DDBJ whole genome shotgun (WGS) entry which is preliminary data.</text>
</comment>
<evidence type="ECO:0000256" key="6">
    <source>
        <dbReference type="ARBA" id="ARBA00023121"/>
    </source>
</evidence>
<keyword evidence="4 8" id="KW-0831">Ubiquinone biosynthesis</keyword>
<feature type="domain" description="COQ9 C-terminal" evidence="10">
    <location>
        <begin position="248"/>
        <end position="317"/>
    </location>
</feature>
<dbReference type="Pfam" id="PF08511">
    <property type="entry name" value="COQ9"/>
    <property type="match status" value="1"/>
</dbReference>
<accession>A0A2P6TRS3</accession>
<keyword evidence="12" id="KW-1185">Reference proteome</keyword>
<dbReference type="UniPathway" id="UPA00232"/>